<proteinExistence type="predicted"/>
<evidence type="ECO:0000313" key="1">
    <source>
        <dbReference type="EMBL" id="GAG36852.1"/>
    </source>
</evidence>
<protein>
    <submittedName>
        <fullName evidence="1">Uncharacterized protein</fullName>
    </submittedName>
</protein>
<organism evidence="1">
    <name type="scientific">marine sediment metagenome</name>
    <dbReference type="NCBI Taxonomy" id="412755"/>
    <lineage>
        <taxon>unclassified sequences</taxon>
        <taxon>metagenomes</taxon>
        <taxon>ecological metagenomes</taxon>
    </lineage>
</organism>
<dbReference type="AlphaFoldDB" id="X0XND2"/>
<comment type="caution">
    <text evidence="1">The sequence shown here is derived from an EMBL/GenBank/DDBJ whole genome shotgun (WGS) entry which is preliminary data.</text>
</comment>
<gene>
    <name evidence="1" type="ORF">S01H1_69045</name>
</gene>
<reference evidence="1" key="1">
    <citation type="journal article" date="2014" name="Front. Microbiol.">
        <title>High frequency of phylogenetically diverse reductive dehalogenase-homologous genes in deep subseafloor sedimentary metagenomes.</title>
        <authorList>
            <person name="Kawai M."/>
            <person name="Futagami T."/>
            <person name="Toyoda A."/>
            <person name="Takaki Y."/>
            <person name="Nishi S."/>
            <person name="Hori S."/>
            <person name="Arai W."/>
            <person name="Tsubouchi T."/>
            <person name="Morono Y."/>
            <person name="Uchiyama I."/>
            <person name="Ito T."/>
            <person name="Fujiyama A."/>
            <person name="Inagaki F."/>
            <person name="Takami H."/>
        </authorList>
    </citation>
    <scope>NUCLEOTIDE SEQUENCE</scope>
    <source>
        <strain evidence="1">Expedition CK06-06</strain>
    </source>
</reference>
<accession>X0XND2</accession>
<dbReference type="EMBL" id="BARS01045813">
    <property type="protein sequence ID" value="GAG36852.1"/>
    <property type="molecule type" value="Genomic_DNA"/>
</dbReference>
<name>X0XND2_9ZZZZ</name>
<sequence>MANEVRDNEMGLITDMKQKIEEIERLVFELKDLGRGMPVVEKNARSILSFTHVLRFGISDLVEVSDVWGG</sequence>